<proteinExistence type="predicted"/>
<protein>
    <submittedName>
        <fullName evidence="2">Uncharacterized protein</fullName>
    </submittedName>
</protein>
<evidence type="ECO:0000313" key="2">
    <source>
        <dbReference type="EMBL" id="KCV72841.1"/>
    </source>
</evidence>
<dbReference type="OMA" id="SDEECHD"/>
<sequence>MGDAPPGPARTLCTLPPPLPAPRVRFRLDALAEDLHARACPGAMANGPPAVSWSLVFDRLGLDPEPAKDDEFLAPLPGSPSKGASRSGSRSHVASPTRGPNSRAAPGARESPSAKKIRPASAKATPRASSSSRMAMLATTAPPSERPTPVTMAMPGMVQGASGTPAASARLMGPAAVTANSPASRARATFGLGTSSPAAGPASTAGGSAPPPATKTMPPATAQSSGPPPPAVVMSPSKAAKPKAPRALRTPAVRESVSEAPQKTLPPAAQPAPPQAPQASVTQASRAPVAQASREALPQAPEAPVAQAPQAPVAQAPQAPMAQAPQAPMAQAPQAPMAQAPQAPMAQAPQAPMAQAPQAPMAQALQPLVAQAPQAPVPQVHQPPRTPGRPKAPTRQAARASPRQGVSDRTSQKPPASPVQASQVAAPRAARVPPLSAQPASLRRPAPRSSFIDIDCDVSSGESDSSDDGDFDIPNTQDRMFIDDRDSESASSPSSSPSQLGLRFLEAVSPLARGSRRRGPPAAGAFQLTGQSLWADRADAEADFDPDSQGTTQADSSLCDFIVSDEEDVEEIDLLGSSDEECHDDGDGDPAQPCGTGRGRGRGRGRSGRLVLGNSWDGPPGSEALAPVDRGRTNRRRRRQRLLANAEDLFAHIDDGDDLHHGPPRRRRVREALSQVTFSQF</sequence>
<feature type="compositionally biased region" description="Polar residues" evidence="1">
    <location>
        <begin position="82"/>
        <end position="100"/>
    </location>
</feature>
<feature type="compositionally biased region" description="Low complexity" evidence="1">
    <location>
        <begin position="193"/>
        <end position="222"/>
    </location>
</feature>
<dbReference type="STRING" id="691883.A0A058ZFW1"/>
<dbReference type="EMBL" id="KB932201">
    <property type="protein sequence ID" value="KCV72841.1"/>
    <property type="molecule type" value="Genomic_DNA"/>
</dbReference>
<evidence type="ECO:0000256" key="1">
    <source>
        <dbReference type="SAM" id="MobiDB-lite"/>
    </source>
</evidence>
<accession>A0A058ZFW1</accession>
<dbReference type="GeneID" id="20525142"/>
<gene>
    <name evidence="2" type="ORF">H696_00417</name>
</gene>
<organism evidence="2">
    <name type="scientific">Fonticula alba</name>
    <name type="common">Slime mold</name>
    <dbReference type="NCBI Taxonomy" id="691883"/>
    <lineage>
        <taxon>Eukaryota</taxon>
        <taxon>Rotosphaerida</taxon>
        <taxon>Fonticulaceae</taxon>
        <taxon>Fonticula</taxon>
    </lineage>
</organism>
<feature type="compositionally biased region" description="Low complexity" evidence="1">
    <location>
        <begin position="296"/>
        <end position="383"/>
    </location>
</feature>
<feature type="region of interest" description="Disordered" evidence="1">
    <location>
        <begin position="575"/>
        <end position="638"/>
    </location>
</feature>
<feature type="region of interest" description="Disordered" evidence="1">
    <location>
        <begin position="537"/>
        <end position="558"/>
    </location>
</feature>
<keyword evidence="3" id="KW-1185">Reference proteome</keyword>
<reference evidence="2" key="1">
    <citation type="submission" date="2013-04" db="EMBL/GenBank/DDBJ databases">
        <title>The Genome Sequence of Fonticula alba ATCC 38817.</title>
        <authorList>
            <consortium name="The Broad Institute Genomics Platform"/>
            <person name="Russ C."/>
            <person name="Cuomo C."/>
            <person name="Burger G."/>
            <person name="Gray M.W."/>
            <person name="Holland P.W.H."/>
            <person name="King N."/>
            <person name="Lang F.B.F."/>
            <person name="Roger A.J."/>
            <person name="Ruiz-Trillo I."/>
            <person name="Brown M."/>
            <person name="Walker B."/>
            <person name="Young S."/>
            <person name="Zeng Q."/>
            <person name="Gargeya S."/>
            <person name="Fitzgerald M."/>
            <person name="Haas B."/>
            <person name="Abouelleil A."/>
            <person name="Allen A.W."/>
            <person name="Alvarado L."/>
            <person name="Arachchi H.M."/>
            <person name="Berlin A.M."/>
            <person name="Chapman S.B."/>
            <person name="Gainer-Dewar J."/>
            <person name="Goldberg J."/>
            <person name="Griggs A."/>
            <person name="Gujja S."/>
            <person name="Hansen M."/>
            <person name="Howarth C."/>
            <person name="Imamovic A."/>
            <person name="Ireland A."/>
            <person name="Larimer J."/>
            <person name="McCowan C."/>
            <person name="Murphy C."/>
            <person name="Pearson M."/>
            <person name="Poon T.W."/>
            <person name="Priest M."/>
            <person name="Roberts A."/>
            <person name="Saif S."/>
            <person name="Shea T."/>
            <person name="Sisk P."/>
            <person name="Sykes S."/>
            <person name="Wortman J."/>
            <person name="Nusbaum C."/>
            <person name="Birren B."/>
        </authorList>
    </citation>
    <scope>NUCLEOTIDE SEQUENCE [LARGE SCALE GENOMIC DNA]</scope>
    <source>
        <strain evidence="2">ATCC 38817</strain>
    </source>
</reference>
<feature type="region of interest" description="Disordered" evidence="1">
    <location>
        <begin position="64"/>
        <end position="166"/>
    </location>
</feature>
<feature type="compositionally biased region" description="Low complexity" evidence="1">
    <location>
        <begin position="489"/>
        <end position="498"/>
    </location>
</feature>
<feature type="region of interest" description="Disordered" evidence="1">
    <location>
        <begin position="1"/>
        <end position="20"/>
    </location>
</feature>
<dbReference type="AlphaFoldDB" id="A0A058ZFW1"/>
<evidence type="ECO:0000313" key="3">
    <source>
        <dbReference type="Proteomes" id="UP000030693"/>
    </source>
</evidence>
<dbReference type="Proteomes" id="UP000030693">
    <property type="component" value="Unassembled WGS sequence"/>
</dbReference>
<feature type="compositionally biased region" description="Acidic residues" evidence="1">
    <location>
        <begin position="575"/>
        <end position="588"/>
    </location>
</feature>
<name>A0A058ZFW1_FONAL</name>
<dbReference type="RefSeq" id="XP_009492542.1">
    <property type="nucleotide sequence ID" value="XM_009494267.1"/>
</dbReference>
<feature type="compositionally biased region" description="Low complexity" evidence="1">
    <location>
        <begin position="418"/>
        <end position="437"/>
    </location>
</feature>
<feature type="compositionally biased region" description="Low complexity" evidence="1">
    <location>
        <begin position="127"/>
        <end position="141"/>
    </location>
</feature>
<feature type="region of interest" description="Disordered" evidence="1">
    <location>
        <begin position="187"/>
        <end position="503"/>
    </location>
</feature>